<feature type="transmembrane region" description="Helical" evidence="7">
    <location>
        <begin position="155"/>
        <end position="175"/>
    </location>
</feature>
<protein>
    <recommendedName>
        <fullName evidence="8">EccD-like transmembrane domain-containing protein</fullName>
    </recommendedName>
</protein>
<evidence type="ECO:0000256" key="6">
    <source>
        <dbReference type="ARBA" id="ARBA00023136"/>
    </source>
</evidence>
<dbReference type="EMBL" id="BKAL01000001">
    <property type="protein sequence ID" value="GEP67783.1"/>
    <property type="molecule type" value="Genomic_DNA"/>
</dbReference>
<feature type="transmembrane region" description="Helical" evidence="7">
    <location>
        <begin position="429"/>
        <end position="448"/>
    </location>
</feature>
<feature type="transmembrane region" description="Helical" evidence="7">
    <location>
        <begin position="396"/>
        <end position="417"/>
    </location>
</feature>
<organism evidence="9 10">
    <name type="scientific">Cellulomonas soli</name>
    <dbReference type="NCBI Taxonomy" id="931535"/>
    <lineage>
        <taxon>Bacteria</taxon>
        <taxon>Bacillati</taxon>
        <taxon>Actinomycetota</taxon>
        <taxon>Actinomycetes</taxon>
        <taxon>Micrococcales</taxon>
        <taxon>Cellulomonadaceae</taxon>
        <taxon>Cellulomonas</taxon>
    </lineage>
</organism>
<comment type="similarity">
    <text evidence="2">Belongs to the EccD/Snm4 family.</text>
</comment>
<evidence type="ECO:0000313" key="9">
    <source>
        <dbReference type="EMBL" id="GEP67783.1"/>
    </source>
</evidence>
<keyword evidence="6 7" id="KW-0472">Membrane</keyword>
<proteinExistence type="inferred from homology"/>
<name>A0A512P9A7_9CELL</name>
<evidence type="ECO:0000256" key="3">
    <source>
        <dbReference type="ARBA" id="ARBA00022475"/>
    </source>
</evidence>
<evidence type="ECO:0000313" key="10">
    <source>
        <dbReference type="Proteomes" id="UP000321798"/>
    </source>
</evidence>
<feature type="transmembrane region" description="Helical" evidence="7">
    <location>
        <begin position="233"/>
        <end position="255"/>
    </location>
</feature>
<evidence type="ECO:0000256" key="4">
    <source>
        <dbReference type="ARBA" id="ARBA00022692"/>
    </source>
</evidence>
<feature type="domain" description="EccD-like transmembrane" evidence="8">
    <location>
        <begin position="127"/>
        <end position="448"/>
    </location>
</feature>
<evidence type="ECO:0000256" key="5">
    <source>
        <dbReference type="ARBA" id="ARBA00022989"/>
    </source>
</evidence>
<dbReference type="Proteomes" id="UP000321798">
    <property type="component" value="Unassembled WGS sequence"/>
</dbReference>
<dbReference type="RefSeq" id="WP_146951515.1">
    <property type="nucleotide sequence ID" value="NZ_BAABBJ010000005.1"/>
</dbReference>
<dbReference type="Gene3D" id="3.10.20.90">
    <property type="entry name" value="Phosphatidylinositol 3-kinase Catalytic Subunit, Chain A, domain 1"/>
    <property type="match status" value="1"/>
</dbReference>
<dbReference type="Pfam" id="PF08817">
    <property type="entry name" value="YukD"/>
    <property type="match status" value="1"/>
</dbReference>
<dbReference type="GO" id="GO:0005886">
    <property type="term" value="C:plasma membrane"/>
    <property type="evidence" value="ECO:0007669"/>
    <property type="project" value="UniProtKB-SubCell"/>
</dbReference>
<dbReference type="OrthoDB" id="4824971at2"/>
<feature type="transmembrane region" description="Helical" evidence="7">
    <location>
        <begin position="205"/>
        <end position="226"/>
    </location>
</feature>
<feature type="transmembrane region" description="Helical" evidence="7">
    <location>
        <begin position="319"/>
        <end position="336"/>
    </location>
</feature>
<evidence type="ECO:0000259" key="8">
    <source>
        <dbReference type="Pfam" id="PF19053"/>
    </source>
</evidence>
<keyword evidence="10" id="KW-1185">Reference proteome</keyword>
<dbReference type="InterPro" id="IPR024962">
    <property type="entry name" value="YukD-like"/>
</dbReference>
<comment type="caution">
    <text evidence="9">The sequence shown here is derived from an EMBL/GenBank/DDBJ whole genome shotgun (WGS) entry which is preliminary data.</text>
</comment>
<dbReference type="InterPro" id="IPR044049">
    <property type="entry name" value="EccD_transm"/>
</dbReference>
<keyword evidence="5 7" id="KW-1133">Transmembrane helix</keyword>
<reference evidence="9 10" key="1">
    <citation type="submission" date="2019-07" db="EMBL/GenBank/DDBJ databases">
        <title>Whole genome shotgun sequence of Cellulomonas soli NBRC 109434.</title>
        <authorList>
            <person name="Hosoyama A."/>
            <person name="Uohara A."/>
            <person name="Ohji S."/>
            <person name="Ichikawa N."/>
        </authorList>
    </citation>
    <scope>NUCLEOTIDE SEQUENCE [LARGE SCALE GENOMIC DNA]</scope>
    <source>
        <strain evidence="9 10">NBRC 109434</strain>
    </source>
</reference>
<dbReference type="AlphaFoldDB" id="A0A512P9A7"/>
<evidence type="ECO:0000256" key="7">
    <source>
        <dbReference type="SAM" id="Phobius"/>
    </source>
</evidence>
<keyword evidence="4 7" id="KW-0812">Transmembrane</keyword>
<gene>
    <name evidence="9" type="ORF">CSO01_04980</name>
</gene>
<feature type="transmembrane region" description="Helical" evidence="7">
    <location>
        <begin position="124"/>
        <end position="143"/>
    </location>
</feature>
<accession>A0A512P9A7</accession>
<dbReference type="Pfam" id="PF19053">
    <property type="entry name" value="EccD"/>
    <property type="match status" value="1"/>
</dbReference>
<feature type="transmembrane region" description="Helical" evidence="7">
    <location>
        <begin position="342"/>
        <end position="358"/>
    </location>
</feature>
<evidence type="ECO:0000256" key="1">
    <source>
        <dbReference type="ARBA" id="ARBA00004651"/>
    </source>
</evidence>
<dbReference type="NCBIfam" id="TIGR03920">
    <property type="entry name" value="T7SS_EccD"/>
    <property type="match status" value="1"/>
</dbReference>
<sequence>MSAPTASSTPAGTLVRVTVAAGDRRADLGIPGQVSVAEVVPGLARTLGVLDVLTAHGGYWLVRTDGTALDPARSLLAEGVVDGDVLTLEVGAERPEPRVYDDVVEAVADAVEGLYQPWSPRDSALTAAWAAGALLLAVAALLLGGDPSSPVPPLVAGLSAVLVLVTGAVVARVGAVPEAARVLVLLASVLGGVAGLTASSQPPSWGWPAAGAGIGLLLTGLLGALAMADRRELAAAPSAAGLAIAVSGSTVALTGSEPSHVLAVVVAVVVAAGIGVPWLALTSTPLRVVPVRSDADVFADVSPVDPGTVRRDLARGHRVQVALRVAVGLVALVAASQVVASGVAGTLLLVATFAGMLLSTRQTYSRAEVLVVVTLALLGLTATALLTAVHHPEWRAALVGVAGFAAAVVVGLGLVAPRHRVGLARAGDALELLLLAALLPLGLAAAGLV</sequence>
<feature type="transmembrane region" description="Helical" evidence="7">
    <location>
        <begin position="182"/>
        <end position="199"/>
    </location>
</feature>
<feature type="transmembrane region" description="Helical" evidence="7">
    <location>
        <begin position="261"/>
        <end position="281"/>
    </location>
</feature>
<feature type="transmembrane region" description="Helical" evidence="7">
    <location>
        <begin position="370"/>
        <end position="390"/>
    </location>
</feature>
<comment type="subcellular location">
    <subcellularLocation>
        <location evidence="1">Cell membrane</location>
        <topology evidence="1">Multi-pass membrane protein</topology>
    </subcellularLocation>
</comment>
<dbReference type="InterPro" id="IPR006707">
    <property type="entry name" value="T7SS_EccD"/>
</dbReference>
<evidence type="ECO:0000256" key="2">
    <source>
        <dbReference type="ARBA" id="ARBA00006162"/>
    </source>
</evidence>
<keyword evidence="3" id="KW-1003">Cell membrane</keyword>